<reference evidence="2 3" key="1">
    <citation type="submission" date="2019-02" db="EMBL/GenBank/DDBJ databases">
        <authorList>
            <person name="Li Y."/>
        </authorList>
    </citation>
    <scope>NUCLEOTIDE SEQUENCE [LARGE SCALE GENOMIC DNA]</scope>
    <source>
        <strain evidence="2 3">30C10-4-7</strain>
    </source>
</reference>
<dbReference type="RefSeq" id="WP_130139982.1">
    <property type="nucleotide sequence ID" value="NZ_SGIT01000001.1"/>
</dbReference>
<evidence type="ECO:0000259" key="1">
    <source>
        <dbReference type="PROSITE" id="PS51186"/>
    </source>
</evidence>
<organism evidence="2 3">
    <name type="scientific">Sphingobacterium corticibacterium</name>
    <dbReference type="NCBI Taxonomy" id="2484746"/>
    <lineage>
        <taxon>Bacteria</taxon>
        <taxon>Pseudomonadati</taxon>
        <taxon>Bacteroidota</taxon>
        <taxon>Sphingobacteriia</taxon>
        <taxon>Sphingobacteriales</taxon>
        <taxon>Sphingobacteriaceae</taxon>
        <taxon>Sphingobacterium</taxon>
    </lineage>
</organism>
<keyword evidence="2" id="KW-0808">Transferase</keyword>
<dbReference type="Gene3D" id="3.40.630.30">
    <property type="match status" value="1"/>
</dbReference>
<evidence type="ECO:0000313" key="2">
    <source>
        <dbReference type="EMBL" id="RZF61753.1"/>
    </source>
</evidence>
<gene>
    <name evidence="2" type="ORF">EWE74_02635</name>
</gene>
<protein>
    <submittedName>
        <fullName evidence="2">GNAT family N-acetyltransferase</fullName>
    </submittedName>
</protein>
<dbReference type="PROSITE" id="PS51186">
    <property type="entry name" value="GNAT"/>
    <property type="match status" value="1"/>
</dbReference>
<dbReference type="EMBL" id="SGIT01000001">
    <property type="protein sequence ID" value="RZF61753.1"/>
    <property type="molecule type" value="Genomic_DNA"/>
</dbReference>
<dbReference type="GO" id="GO:0016747">
    <property type="term" value="F:acyltransferase activity, transferring groups other than amino-acyl groups"/>
    <property type="evidence" value="ECO:0007669"/>
    <property type="project" value="InterPro"/>
</dbReference>
<feature type="domain" description="N-acetyltransferase" evidence="1">
    <location>
        <begin position="12"/>
        <end position="159"/>
    </location>
</feature>
<accession>A0A4Q6XNL3</accession>
<dbReference type="Pfam" id="PF00583">
    <property type="entry name" value="Acetyltransf_1"/>
    <property type="match status" value="1"/>
</dbReference>
<dbReference type="SUPFAM" id="SSF55729">
    <property type="entry name" value="Acyl-CoA N-acyltransferases (Nat)"/>
    <property type="match status" value="1"/>
</dbReference>
<evidence type="ECO:0000313" key="3">
    <source>
        <dbReference type="Proteomes" id="UP000292855"/>
    </source>
</evidence>
<dbReference type="AlphaFoldDB" id="A0A4Q6XNL3"/>
<name>A0A4Q6XNL3_9SPHI</name>
<comment type="caution">
    <text evidence="2">The sequence shown here is derived from an EMBL/GenBank/DDBJ whole genome shotgun (WGS) entry which is preliminary data.</text>
</comment>
<dbReference type="InterPro" id="IPR000182">
    <property type="entry name" value="GNAT_dom"/>
</dbReference>
<dbReference type="Proteomes" id="UP000292855">
    <property type="component" value="Unassembled WGS sequence"/>
</dbReference>
<keyword evidence="3" id="KW-1185">Reference proteome</keyword>
<dbReference type="OrthoDB" id="1073140at2"/>
<proteinExistence type="predicted"/>
<sequence>MANDDLKFDYTISLSPVEKESVMKLWSDEYPAKLAYDNLEDFYTYINGLESPTHILVRIDNEVVGWATKFYRNQEKWFAIILSSSIQGHRVGSKLMMDLKENEEMLCGWVIDHNDDRKINGELYLSPLNFYLKQGFDILKEQRLELPTLSAVKISWKNIS</sequence>
<dbReference type="InterPro" id="IPR016181">
    <property type="entry name" value="Acyl_CoA_acyltransferase"/>
</dbReference>